<keyword evidence="4" id="KW-0479">Metal-binding</keyword>
<sequence length="369" mass="39772">MSRSKVYYTNMRTKNGVSLLDKLAKLIKKAGMEEIDFTDKYTAIKIHFGEPGNLAFLRPNYAKVVADLVKELGGKPFLTDCNTLYVGGRKNALDHLDSAYVNGFSPFSTGCHILIADGLKGTDEVYVPVEGGEYVKEAKIGRAVMDADVFISLSHFKGHECTGFGGALKNIGMGCGSRAGKMEMHSAGKPYIDQELCIGCGQCQKICAHDAPILREGKASIDMDKCVGCGRCIGVCPKDAVTPAQDEAFDILNAKIAEYSKAVLDGRPHFHISLVIDVSPYCDCHAENDMAIVPDVGMFASFDPVALDVACADAVNAQPPVSASMLGEVNHEGHDHFSAITPETNWKTCIDHAVKIGLGNAEYELIEVK</sequence>
<dbReference type="InterPro" id="IPR017900">
    <property type="entry name" value="4Fe4S_Fe_S_CS"/>
</dbReference>
<keyword evidence="6" id="KW-0411">Iron-sulfur</keyword>
<evidence type="ECO:0000313" key="9">
    <source>
        <dbReference type="Proteomes" id="UP000886817"/>
    </source>
</evidence>
<dbReference type="PANTHER" id="PTHR24960">
    <property type="entry name" value="PHOTOSYSTEM I IRON-SULFUR CENTER-RELATED"/>
    <property type="match status" value="1"/>
</dbReference>
<dbReference type="SUPFAM" id="SSF54862">
    <property type="entry name" value="4Fe-4S ferredoxins"/>
    <property type="match status" value="1"/>
</dbReference>
<evidence type="ECO:0000256" key="6">
    <source>
        <dbReference type="ARBA" id="ARBA00023014"/>
    </source>
</evidence>
<dbReference type="PANTHER" id="PTHR24960:SF83">
    <property type="entry name" value="4FE-4S FERREDOXIN-TYPE DOMAIN-CONTAINING PROTEIN"/>
    <property type="match status" value="1"/>
</dbReference>
<gene>
    <name evidence="8" type="ORF">IAA45_12900</name>
</gene>
<evidence type="ECO:0000313" key="8">
    <source>
        <dbReference type="EMBL" id="HIX60590.1"/>
    </source>
</evidence>
<comment type="function">
    <text evidence="1">Ferredoxins are iron-sulfur proteins that transfer electrons in a wide variety of metabolic reactions.</text>
</comment>
<dbReference type="GO" id="GO:0046872">
    <property type="term" value="F:metal ion binding"/>
    <property type="evidence" value="ECO:0007669"/>
    <property type="project" value="UniProtKB-KW"/>
</dbReference>
<dbReference type="Proteomes" id="UP000886817">
    <property type="component" value="Unassembled WGS sequence"/>
</dbReference>
<dbReference type="GO" id="GO:0051539">
    <property type="term" value="F:4 iron, 4 sulfur cluster binding"/>
    <property type="evidence" value="ECO:0007669"/>
    <property type="project" value="UniProtKB-KW"/>
</dbReference>
<evidence type="ECO:0000256" key="5">
    <source>
        <dbReference type="ARBA" id="ARBA00023004"/>
    </source>
</evidence>
<dbReference type="Gene3D" id="3.40.50.11440">
    <property type="match status" value="1"/>
</dbReference>
<evidence type="ECO:0000256" key="1">
    <source>
        <dbReference type="ARBA" id="ARBA00003532"/>
    </source>
</evidence>
<name>A0A9D1WK06_9FIRM</name>
<keyword evidence="5" id="KW-0408">Iron</keyword>
<evidence type="ECO:0000256" key="3">
    <source>
        <dbReference type="ARBA" id="ARBA00022485"/>
    </source>
</evidence>
<dbReference type="Gene3D" id="3.30.70.20">
    <property type="match status" value="1"/>
</dbReference>
<protein>
    <recommendedName>
        <fullName evidence="2">Ferredoxin</fullName>
    </recommendedName>
</protein>
<dbReference type="InterPro" id="IPR050157">
    <property type="entry name" value="PSI_iron-sulfur_center"/>
</dbReference>
<comment type="caution">
    <text evidence="8">The sequence shown here is derived from an EMBL/GenBank/DDBJ whole genome shotgun (WGS) entry which is preliminary data.</text>
</comment>
<reference evidence="8" key="2">
    <citation type="submission" date="2021-04" db="EMBL/GenBank/DDBJ databases">
        <authorList>
            <person name="Gilroy R."/>
        </authorList>
    </citation>
    <scope>NUCLEOTIDE SEQUENCE</scope>
    <source>
        <strain evidence="8">ChiSjej1B19-8411</strain>
    </source>
</reference>
<proteinExistence type="predicted"/>
<dbReference type="Pfam" id="PF04015">
    <property type="entry name" value="DUF362"/>
    <property type="match status" value="1"/>
</dbReference>
<reference evidence="8" key="1">
    <citation type="journal article" date="2021" name="PeerJ">
        <title>Extensive microbial diversity within the chicken gut microbiome revealed by metagenomics and culture.</title>
        <authorList>
            <person name="Gilroy R."/>
            <person name="Ravi A."/>
            <person name="Getino M."/>
            <person name="Pursley I."/>
            <person name="Horton D.L."/>
            <person name="Alikhan N.F."/>
            <person name="Baker D."/>
            <person name="Gharbi K."/>
            <person name="Hall N."/>
            <person name="Watson M."/>
            <person name="Adriaenssens E.M."/>
            <person name="Foster-Nyarko E."/>
            <person name="Jarju S."/>
            <person name="Secka A."/>
            <person name="Antonio M."/>
            <person name="Oren A."/>
            <person name="Chaudhuri R.R."/>
            <person name="La Ragione R."/>
            <person name="Hildebrand F."/>
            <person name="Pallen M.J."/>
        </authorList>
    </citation>
    <scope>NUCLEOTIDE SEQUENCE</scope>
    <source>
        <strain evidence="8">ChiSjej1B19-8411</strain>
    </source>
</reference>
<organism evidence="8 9">
    <name type="scientific">Candidatus Blautia gallistercoris</name>
    <dbReference type="NCBI Taxonomy" id="2838490"/>
    <lineage>
        <taxon>Bacteria</taxon>
        <taxon>Bacillati</taxon>
        <taxon>Bacillota</taxon>
        <taxon>Clostridia</taxon>
        <taxon>Lachnospirales</taxon>
        <taxon>Lachnospiraceae</taxon>
        <taxon>Blautia</taxon>
    </lineage>
</organism>
<accession>A0A9D1WK06</accession>
<dbReference type="InterPro" id="IPR017896">
    <property type="entry name" value="4Fe4S_Fe-S-bd"/>
</dbReference>
<evidence type="ECO:0000259" key="7">
    <source>
        <dbReference type="PROSITE" id="PS51379"/>
    </source>
</evidence>
<dbReference type="AlphaFoldDB" id="A0A9D1WK06"/>
<dbReference type="InterPro" id="IPR007160">
    <property type="entry name" value="DUF362"/>
</dbReference>
<dbReference type="EMBL" id="DXEX01000275">
    <property type="protein sequence ID" value="HIX60590.1"/>
    <property type="molecule type" value="Genomic_DNA"/>
</dbReference>
<feature type="domain" description="4Fe-4S ferredoxin-type" evidence="7">
    <location>
        <begin position="217"/>
        <end position="246"/>
    </location>
</feature>
<evidence type="ECO:0000256" key="2">
    <source>
        <dbReference type="ARBA" id="ARBA00013529"/>
    </source>
</evidence>
<evidence type="ECO:0000256" key="4">
    <source>
        <dbReference type="ARBA" id="ARBA00022723"/>
    </source>
</evidence>
<dbReference type="PROSITE" id="PS00198">
    <property type="entry name" value="4FE4S_FER_1"/>
    <property type="match status" value="1"/>
</dbReference>
<feature type="domain" description="4Fe-4S ferredoxin-type" evidence="7">
    <location>
        <begin position="188"/>
        <end position="216"/>
    </location>
</feature>
<dbReference type="Pfam" id="PF12838">
    <property type="entry name" value="Fer4_7"/>
    <property type="match status" value="1"/>
</dbReference>
<keyword evidence="3" id="KW-0004">4Fe-4S</keyword>
<dbReference type="PROSITE" id="PS51379">
    <property type="entry name" value="4FE4S_FER_2"/>
    <property type="match status" value="2"/>
</dbReference>